<protein>
    <submittedName>
        <fullName evidence="1">Uncharacterized protein</fullName>
    </submittedName>
</protein>
<dbReference type="SUPFAM" id="SSF53448">
    <property type="entry name" value="Nucleotide-diphospho-sugar transferases"/>
    <property type="match status" value="1"/>
</dbReference>
<reference evidence="1" key="1">
    <citation type="submission" date="2020-07" db="EMBL/GenBank/DDBJ databases">
        <title>Huge and variable diversity of episymbiotic CPR bacteria and DPANN archaea in groundwater ecosystems.</title>
        <authorList>
            <person name="He C.Y."/>
            <person name="Keren R."/>
            <person name="Whittaker M."/>
            <person name="Farag I.F."/>
            <person name="Doudna J."/>
            <person name="Cate J.H.D."/>
            <person name="Banfield J.F."/>
        </authorList>
    </citation>
    <scope>NUCLEOTIDE SEQUENCE</scope>
    <source>
        <strain evidence="1">NC_groundwater_1664_Pr3_B-0.1um_52_9</strain>
    </source>
</reference>
<organism evidence="1 2">
    <name type="scientific">Desulfomonile tiedjei</name>
    <dbReference type="NCBI Taxonomy" id="2358"/>
    <lineage>
        <taxon>Bacteria</taxon>
        <taxon>Pseudomonadati</taxon>
        <taxon>Thermodesulfobacteriota</taxon>
        <taxon>Desulfomonilia</taxon>
        <taxon>Desulfomonilales</taxon>
        <taxon>Desulfomonilaceae</taxon>
        <taxon>Desulfomonile</taxon>
    </lineage>
</organism>
<dbReference type="AlphaFoldDB" id="A0A9D6V0K3"/>
<dbReference type="Proteomes" id="UP000807825">
    <property type="component" value="Unassembled WGS sequence"/>
</dbReference>
<dbReference type="InterPro" id="IPR029044">
    <property type="entry name" value="Nucleotide-diphossugar_trans"/>
</dbReference>
<sequence>MKSLITLDGREYEVEVHRQVAISPDSPRLVVVSNLRNSSAVSLLDACLDSIERFTPEPHEVWVIDNNSPRGNVRRLLERPEINVALNRTEPLPPEARAQDVSCPPDQLNWGRYANAVGLELAARLIDPATRYFMSMHMDTLVCRSGWMSFLKGKLRNGTAAAGVRMDRTRTPEGVLHVLGYMVDFALFQELNLDFFPQLPEFDVGDLVTVKLREAGFGVFACPNTVWEPDLVQGIPDCSPLKTLHVDRAFDDDGNVIFLHLGRGIRRSTGEHRNGTSVEEWLLVAENLISASGQS</sequence>
<proteinExistence type="predicted"/>
<accession>A0A9D6V0K3</accession>
<name>A0A9D6V0K3_9BACT</name>
<evidence type="ECO:0000313" key="1">
    <source>
        <dbReference type="EMBL" id="MBI5248485.1"/>
    </source>
</evidence>
<evidence type="ECO:0000313" key="2">
    <source>
        <dbReference type="Proteomes" id="UP000807825"/>
    </source>
</evidence>
<comment type="caution">
    <text evidence="1">The sequence shown here is derived from an EMBL/GenBank/DDBJ whole genome shotgun (WGS) entry which is preliminary data.</text>
</comment>
<gene>
    <name evidence="1" type="ORF">HY912_03225</name>
</gene>
<dbReference type="EMBL" id="JACRDE010000095">
    <property type="protein sequence ID" value="MBI5248485.1"/>
    <property type="molecule type" value="Genomic_DNA"/>
</dbReference>